<keyword evidence="1" id="KW-0472">Membrane</keyword>
<keyword evidence="1" id="KW-0812">Transmembrane</keyword>
<name>A0ABN9LLY1_9NEOB</name>
<evidence type="ECO:0000313" key="2">
    <source>
        <dbReference type="EMBL" id="CAJ0943352.1"/>
    </source>
</evidence>
<dbReference type="Proteomes" id="UP001176940">
    <property type="component" value="Unassembled WGS sequence"/>
</dbReference>
<proteinExistence type="predicted"/>
<organism evidence="2 3">
    <name type="scientific">Ranitomeya imitator</name>
    <name type="common">mimic poison frog</name>
    <dbReference type="NCBI Taxonomy" id="111125"/>
    <lineage>
        <taxon>Eukaryota</taxon>
        <taxon>Metazoa</taxon>
        <taxon>Chordata</taxon>
        <taxon>Craniata</taxon>
        <taxon>Vertebrata</taxon>
        <taxon>Euteleostomi</taxon>
        <taxon>Amphibia</taxon>
        <taxon>Batrachia</taxon>
        <taxon>Anura</taxon>
        <taxon>Neobatrachia</taxon>
        <taxon>Hyloidea</taxon>
        <taxon>Dendrobatidae</taxon>
        <taxon>Dendrobatinae</taxon>
        <taxon>Ranitomeya</taxon>
    </lineage>
</organism>
<accession>A0ABN9LLY1</accession>
<protein>
    <submittedName>
        <fullName evidence="2">Uncharacterized protein</fullName>
    </submittedName>
</protein>
<reference evidence="2" key="1">
    <citation type="submission" date="2023-07" db="EMBL/GenBank/DDBJ databases">
        <authorList>
            <person name="Stuckert A."/>
        </authorList>
    </citation>
    <scope>NUCLEOTIDE SEQUENCE</scope>
</reference>
<keyword evidence="1" id="KW-1133">Transmembrane helix</keyword>
<sequence length="153" mass="16249">MQKSGRHYQGKKCMKYRALGAAGEVTLVLVTPVVVAAVETLAQGLAATSEEVLMAMAVVVDMVTVTMDTVVVVVVVKEVETLVADKVMVVDEVDMVVVVAALAMEIKVVAMAVDMTTMVEETMVLEVEVEVEAAAVDMEEGEIATNFQSRPSG</sequence>
<evidence type="ECO:0000313" key="3">
    <source>
        <dbReference type="Proteomes" id="UP001176940"/>
    </source>
</evidence>
<feature type="transmembrane region" description="Helical" evidence="1">
    <location>
        <begin position="52"/>
        <end position="76"/>
    </location>
</feature>
<dbReference type="EMBL" id="CAUEEQ010021034">
    <property type="protein sequence ID" value="CAJ0943352.1"/>
    <property type="molecule type" value="Genomic_DNA"/>
</dbReference>
<evidence type="ECO:0000256" key="1">
    <source>
        <dbReference type="SAM" id="Phobius"/>
    </source>
</evidence>
<gene>
    <name evidence="2" type="ORF">RIMI_LOCUS9925412</name>
</gene>
<keyword evidence="3" id="KW-1185">Reference proteome</keyword>
<comment type="caution">
    <text evidence="2">The sequence shown here is derived from an EMBL/GenBank/DDBJ whole genome shotgun (WGS) entry which is preliminary data.</text>
</comment>